<reference evidence="2 3" key="1">
    <citation type="submission" date="2024-01" db="EMBL/GenBank/DDBJ databases">
        <title>The genomes of 5 underutilized Papilionoideae crops provide insights into root nodulation and disease resistanc.</title>
        <authorList>
            <person name="Yuan L."/>
        </authorList>
    </citation>
    <scope>NUCLEOTIDE SEQUENCE [LARGE SCALE GENOMIC DNA]</scope>
    <source>
        <strain evidence="2">ZHUSHIDOU_FW_LH</strain>
        <tissue evidence="2">Leaf</tissue>
    </source>
</reference>
<organism evidence="2 3">
    <name type="scientific">Crotalaria pallida</name>
    <name type="common">Smooth rattlebox</name>
    <name type="synonym">Crotalaria striata</name>
    <dbReference type="NCBI Taxonomy" id="3830"/>
    <lineage>
        <taxon>Eukaryota</taxon>
        <taxon>Viridiplantae</taxon>
        <taxon>Streptophyta</taxon>
        <taxon>Embryophyta</taxon>
        <taxon>Tracheophyta</taxon>
        <taxon>Spermatophyta</taxon>
        <taxon>Magnoliopsida</taxon>
        <taxon>eudicotyledons</taxon>
        <taxon>Gunneridae</taxon>
        <taxon>Pentapetalae</taxon>
        <taxon>rosids</taxon>
        <taxon>fabids</taxon>
        <taxon>Fabales</taxon>
        <taxon>Fabaceae</taxon>
        <taxon>Papilionoideae</taxon>
        <taxon>50 kb inversion clade</taxon>
        <taxon>genistoids sensu lato</taxon>
        <taxon>core genistoids</taxon>
        <taxon>Crotalarieae</taxon>
        <taxon>Crotalaria</taxon>
    </lineage>
</organism>
<sequence length="175" mass="21083">MKSSQEEMKWLKNCYVEDGEDIQEIFKDVETWLESWFDYIKPWNEDIVIGQRFTWMRCAGIPLHARNESFFRTIMGCLGTYMDEYENTRNKKRLDVARIRVRTSTLQLVMRTMRIKINGKIFVIRMIKELFVENEHKKFEKEAKGNMVEEKEEDKSSEESVFSQYDAVELEYSDE</sequence>
<evidence type="ECO:0008006" key="4">
    <source>
        <dbReference type="Google" id="ProtNLM"/>
    </source>
</evidence>
<evidence type="ECO:0000313" key="2">
    <source>
        <dbReference type="EMBL" id="KAK7273871.1"/>
    </source>
</evidence>
<accession>A0AAN9FGD3</accession>
<comment type="caution">
    <text evidence="2">The sequence shown here is derived from an EMBL/GenBank/DDBJ whole genome shotgun (WGS) entry which is preliminary data.</text>
</comment>
<dbReference type="Proteomes" id="UP001372338">
    <property type="component" value="Unassembled WGS sequence"/>
</dbReference>
<dbReference type="PANTHER" id="PTHR34427:SF5">
    <property type="entry name" value="DUF4283 DOMAIN-CONTAINING PROTEIN"/>
    <property type="match status" value="1"/>
</dbReference>
<evidence type="ECO:0000313" key="3">
    <source>
        <dbReference type="Proteomes" id="UP001372338"/>
    </source>
</evidence>
<dbReference type="EMBL" id="JAYWIO010000003">
    <property type="protein sequence ID" value="KAK7273871.1"/>
    <property type="molecule type" value="Genomic_DNA"/>
</dbReference>
<feature type="compositionally biased region" description="Basic and acidic residues" evidence="1">
    <location>
        <begin position="142"/>
        <end position="158"/>
    </location>
</feature>
<evidence type="ECO:0000256" key="1">
    <source>
        <dbReference type="SAM" id="MobiDB-lite"/>
    </source>
</evidence>
<dbReference type="AlphaFoldDB" id="A0AAN9FGD3"/>
<protein>
    <recommendedName>
        <fullName evidence="4">DUF4283 domain-containing protein</fullName>
    </recommendedName>
</protein>
<feature type="region of interest" description="Disordered" evidence="1">
    <location>
        <begin position="142"/>
        <end position="162"/>
    </location>
</feature>
<name>A0AAN9FGD3_CROPI</name>
<gene>
    <name evidence="2" type="ORF">RIF29_14935</name>
</gene>
<dbReference type="PANTHER" id="PTHR34427">
    <property type="entry name" value="DUF4283 DOMAIN PROTEIN"/>
    <property type="match status" value="1"/>
</dbReference>
<proteinExistence type="predicted"/>
<keyword evidence="3" id="KW-1185">Reference proteome</keyword>